<protein>
    <submittedName>
        <fullName evidence="1">Glycerol dehydratase reactivase beta/small subunit family protein</fullName>
    </submittedName>
</protein>
<keyword evidence="2" id="KW-1185">Reference proteome</keyword>
<proteinExistence type="predicted"/>
<sequence>MRWPPAWWRHTLGWSERVSVRSGGQPDRPAIVVLSAGGRQVERDVLAGIEEEGVPYLLIAGDAQATAAELARRAALRSPLHVGVGIGARGDVCVQHSKLSDPLPELSSGRETGAVSGRELGHNAARIVVGLPLKPDD</sequence>
<evidence type="ECO:0000313" key="1">
    <source>
        <dbReference type="EMBL" id="QZH65192.1"/>
    </source>
</evidence>
<dbReference type="EMBL" id="CP081673">
    <property type="protein sequence ID" value="QZH65192.1"/>
    <property type="molecule type" value="Genomic_DNA"/>
</dbReference>
<reference evidence="1" key="1">
    <citation type="submission" date="2021-07" db="EMBL/GenBank/DDBJ databases">
        <title>Complete Genome Sequences of Mycobacterium farcinogenes Isolated from Clinical Specimens from Patients in Thailand.</title>
        <authorList>
            <person name="Sodsai P."/>
        </authorList>
    </citation>
    <scope>NUCLEOTIDE SEQUENCE</scope>
    <source>
        <strain evidence="1">BKK/CU-MFGFA-001</strain>
    </source>
</reference>
<name>A0ACD1FDP0_MYCFR</name>
<organism evidence="1 2">
    <name type="scientific">Mycolicibacterium farcinogenes</name>
    <name type="common">Mycobacterium farcinogenes</name>
    <dbReference type="NCBI Taxonomy" id="1802"/>
    <lineage>
        <taxon>Bacteria</taxon>
        <taxon>Bacillati</taxon>
        <taxon>Actinomycetota</taxon>
        <taxon>Actinomycetes</taxon>
        <taxon>Mycobacteriales</taxon>
        <taxon>Mycobacteriaceae</taxon>
        <taxon>Mycolicibacterium</taxon>
    </lineage>
</organism>
<accession>A0ACD1FDP0</accession>
<dbReference type="Proteomes" id="UP000825598">
    <property type="component" value="Chromosome"/>
</dbReference>
<evidence type="ECO:0000313" key="2">
    <source>
        <dbReference type="Proteomes" id="UP000825598"/>
    </source>
</evidence>
<gene>
    <name evidence="1" type="ORF">K6L26_24870</name>
</gene>